<evidence type="ECO:0000313" key="3">
    <source>
        <dbReference type="Proteomes" id="UP001225596"/>
    </source>
</evidence>
<keyword evidence="3" id="KW-1185">Reference proteome</keyword>
<reference evidence="2 3" key="1">
    <citation type="submission" date="2023-08" db="EMBL/GenBank/DDBJ databases">
        <title>Oxalobacteraceae gen .nov., isolated from river sludge outside the plant.</title>
        <authorList>
            <person name="Zhao S.Y."/>
        </authorList>
    </citation>
    <scope>NUCLEOTIDE SEQUENCE [LARGE SCALE GENOMIC DNA]</scope>
    <source>
        <strain evidence="2 3">R-40</strain>
    </source>
</reference>
<accession>A0ABU1BQ10</accession>
<feature type="chain" id="PRO_5046706752" evidence="1">
    <location>
        <begin position="22"/>
        <end position="183"/>
    </location>
</feature>
<organism evidence="2 3">
    <name type="scientific">Keguizhuia sedimenti</name>
    <dbReference type="NCBI Taxonomy" id="3064264"/>
    <lineage>
        <taxon>Bacteria</taxon>
        <taxon>Pseudomonadati</taxon>
        <taxon>Pseudomonadota</taxon>
        <taxon>Betaproteobacteria</taxon>
        <taxon>Burkholderiales</taxon>
        <taxon>Oxalobacteraceae</taxon>
        <taxon>Keguizhuia</taxon>
    </lineage>
</organism>
<feature type="signal peptide" evidence="1">
    <location>
        <begin position="1"/>
        <end position="21"/>
    </location>
</feature>
<protein>
    <submittedName>
        <fullName evidence="2">DUF1439 domain-containing protein</fullName>
    </submittedName>
</protein>
<dbReference type="Gene3D" id="3.15.10.40">
    <property type="entry name" value="Uncharacterised protein PF07273, DUF1439"/>
    <property type="match status" value="1"/>
</dbReference>
<keyword evidence="1" id="KW-0732">Signal</keyword>
<sequence length="183" mass="20343">MRIRFQKLAMLAMIFLLSSCASLLGSRNVELSLAQLQDAMARKFPFNSRYLELVDVRLTNPRLSLQPGTNRLITTMDASIAPPFMEKSWTGNFTMSSFLKVDPAKRAIMLDDPRMENIAIAGLTGPYAGRITKAVGLLAEQLLQDTPLYTFDAQDFRYAGAQFLPTKINTTSSGLVVTFEPAR</sequence>
<evidence type="ECO:0000313" key="2">
    <source>
        <dbReference type="EMBL" id="MDQ9170106.1"/>
    </source>
</evidence>
<dbReference type="EMBL" id="JAUYVH010000002">
    <property type="protein sequence ID" value="MDQ9170106.1"/>
    <property type="molecule type" value="Genomic_DNA"/>
</dbReference>
<gene>
    <name evidence="2" type="ORF">Q8A64_06725</name>
</gene>
<comment type="caution">
    <text evidence="2">The sequence shown here is derived from an EMBL/GenBank/DDBJ whole genome shotgun (WGS) entry which is preliminary data.</text>
</comment>
<name>A0ABU1BQ10_9BURK</name>
<dbReference type="Proteomes" id="UP001225596">
    <property type="component" value="Unassembled WGS sequence"/>
</dbReference>
<dbReference type="Pfam" id="PF07273">
    <property type="entry name" value="DUF1439"/>
    <property type="match status" value="1"/>
</dbReference>
<evidence type="ECO:0000256" key="1">
    <source>
        <dbReference type="SAM" id="SignalP"/>
    </source>
</evidence>
<dbReference type="RefSeq" id="WP_338436022.1">
    <property type="nucleotide sequence ID" value="NZ_JAUYVH010000002.1"/>
</dbReference>
<proteinExistence type="predicted"/>
<dbReference type="InterPro" id="IPR010835">
    <property type="entry name" value="DUF1439"/>
</dbReference>
<dbReference type="PROSITE" id="PS51257">
    <property type="entry name" value="PROKAR_LIPOPROTEIN"/>
    <property type="match status" value="1"/>
</dbReference>